<dbReference type="InterPro" id="IPR009057">
    <property type="entry name" value="Homeodomain-like_sf"/>
</dbReference>
<dbReference type="SUPFAM" id="SSF46689">
    <property type="entry name" value="Homeodomain-like"/>
    <property type="match status" value="1"/>
</dbReference>
<dbReference type="InterPro" id="IPR050109">
    <property type="entry name" value="HTH-type_TetR-like_transc_reg"/>
</dbReference>
<evidence type="ECO:0000259" key="3">
    <source>
        <dbReference type="PROSITE" id="PS50977"/>
    </source>
</evidence>
<proteinExistence type="predicted"/>
<dbReference type="EMBL" id="BASE01000131">
    <property type="protein sequence ID" value="GAM16554.1"/>
    <property type="molecule type" value="Genomic_DNA"/>
</dbReference>
<protein>
    <submittedName>
        <fullName evidence="4">Transcriptional regulator, tetr family</fullName>
    </submittedName>
</protein>
<dbReference type="GO" id="GO:0003677">
    <property type="term" value="F:DNA binding"/>
    <property type="evidence" value="ECO:0007669"/>
    <property type="project" value="UniProtKB-UniRule"/>
</dbReference>
<reference evidence="4 5" key="1">
    <citation type="submission" date="2013-06" db="EMBL/GenBank/DDBJ databases">
        <title>Whole genome shotgun sequence of Bacillus selenatarsenatis SF-1.</title>
        <authorList>
            <person name="Kuroda M."/>
            <person name="Sei K."/>
            <person name="Yamashita M."/>
            <person name="Ike M."/>
        </authorList>
    </citation>
    <scope>NUCLEOTIDE SEQUENCE [LARGE SCALE GENOMIC DNA]</scope>
    <source>
        <strain evidence="4 5">SF-1</strain>
    </source>
</reference>
<dbReference type="Proteomes" id="UP000031014">
    <property type="component" value="Unassembled WGS sequence"/>
</dbReference>
<comment type="caution">
    <text evidence="4">The sequence shown here is derived from an EMBL/GenBank/DDBJ whole genome shotgun (WGS) entry which is preliminary data.</text>
</comment>
<evidence type="ECO:0000313" key="4">
    <source>
        <dbReference type="EMBL" id="GAM16554.1"/>
    </source>
</evidence>
<dbReference type="RefSeq" id="WP_041968136.1">
    <property type="nucleotide sequence ID" value="NZ_BASE01000131.1"/>
</dbReference>
<dbReference type="PANTHER" id="PTHR30055">
    <property type="entry name" value="HTH-TYPE TRANSCRIPTIONAL REGULATOR RUTR"/>
    <property type="match status" value="1"/>
</dbReference>
<evidence type="ECO:0000256" key="1">
    <source>
        <dbReference type="ARBA" id="ARBA00023125"/>
    </source>
</evidence>
<dbReference type="PROSITE" id="PS50977">
    <property type="entry name" value="HTH_TETR_2"/>
    <property type="match status" value="1"/>
</dbReference>
<keyword evidence="1 2" id="KW-0238">DNA-binding</keyword>
<gene>
    <name evidence="4" type="ORF">SAMD00020551_4767</name>
</gene>
<keyword evidence="5" id="KW-1185">Reference proteome</keyword>
<sequence length="187" mass="21174">MRDKTEQILNAAMKVFVKKGLQATTQEIAKEAEVAEVTLFRKFTNKQNLFVTVIKNVLEKQFDSQIARMAKTEDTEAFLIKIIENRLGTLSRNAPMVKMLISESLMGNLNEEVDLPNMIFSSLEKGLALHFENMGQKVDTDLVARHLGGIFVSQVIFKNDTPFHLLNEGEKIALVRKYTQSVMAIIK</sequence>
<dbReference type="Pfam" id="PF00440">
    <property type="entry name" value="TetR_N"/>
    <property type="match status" value="1"/>
</dbReference>
<name>A0A0A8XBB0_MESS1</name>
<dbReference type="OrthoDB" id="277085at2"/>
<dbReference type="STRING" id="1321606.SAMD00020551_4767"/>
<dbReference type="AlphaFoldDB" id="A0A0A8XBB0"/>
<dbReference type="InterPro" id="IPR001647">
    <property type="entry name" value="HTH_TetR"/>
</dbReference>
<feature type="DNA-binding region" description="H-T-H motif" evidence="2">
    <location>
        <begin position="24"/>
        <end position="43"/>
    </location>
</feature>
<dbReference type="Gene3D" id="1.10.357.10">
    <property type="entry name" value="Tetracycline Repressor, domain 2"/>
    <property type="match status" value="1"/>
</dbReference>
<evidence type="ECO:0000256" key="2">
    <source>
        <dbReference type="PROSITE-ProRule" id="PRU00335"/>
    </source>
</evidence>
<dbReference type="PRINTS" id="PR00455">
    <property type="entry name" value="HTHTETR"/>
</dbReference>
<organism evidence="4 5">
    <name type="scientific">Mesobacillus selenatarsenatis (strain DSM 18680 / JCM 14380 / FERM P-15431 / SF-1)</name>
    <dbReference type="NCBI Taxonomy" id="1321606"/>
    <lineage>
        <taxon>Bacteria</taxon>
        <taxon>Bacillati</taxon>
        <taxon>Bacillota</taxon>
        <taxon>Bacilli</taxon>
        <taxon>Bacillales</taxon>
        <taxon>Bacillaceae</taxon>
        <taxon>Mesobacillus</taxon>
    </lineage>
</organism>
<feature type="domain" description="HTH tetR-type" evidence="3">
    <location>
        <begin position="2"/>
        <end position="61"/>
    </location>
</feature>
<accession>A0A0A8XBB0</accession>
<dbReference type="GO" id="GO:0006355">
    <property type="term" value="P:regulation of DNA-templated transcription"/>
    <property type="evidence" value="ECO:0007669"/>
    <property type="project" value="UniProtKB-ARBA"/>
</dbReference>
<evidence type="ECO:0000313" key="5">
    <source>
        <dbReference type="Proteomes" id="UP000031014"/>
    </source>
</evidence>